<feature type="domain" description="ABC transporter" evidence="4">
    <location>
        <begin position="7"/>
        <end position="227"/>
    </location>
</feature>
<dbReference type="PROSITE" id="PS50893">
    <property type="entry name" value="ABC_TRANSPORTER_2"/>
    <property type="match status" value="1"/>
</dbReference>
<protein>
    <recommendedName>
        <fullName evidence="4">ABC transporter domain-containing protein</fullName>
    </recommendedName>
</protein>
<dbReference type="AlphaFoldDB" id="A0A0H4J0I8"/>
<gene>
    <name evidence="5" type="ORF">VI33_06420</name>
</gene>
<dbReference type="Pfam" id="PF00005">
    <property type="entry name" value="ABC_tran"/>
    <property type="match status" value="1"/>
</dbReference>
<dbReference type="InterPro" id="IPR003593">
    <property type="entry name" value="AAA+_ATPase"/>
</dbReference>
<keyword evidence="2" id="KW-0547">Nucleotide-binding</keyword>
<sequence length="228" mass="25161">MNSAISIKNLNLAYFKSESDNYSFKKFLMTGNLLPEKKVVFENFSLEVGHSTIIGIEGSNGVGKTSLLAAIAGLLPAEGGEIKTSGKVLPLLGLGHVFHPDLDIQRNIELWNLSFSANFMVNEQFVTEILENAGLNVRPSTILRSLSSGMKSRLAFELAMHGNEDILLLDEVFAVGDQHFRDQSALKMKQKLKSLQCAIIVSHDPNVLKDNCDRIIRILSPSDFEDVN</sequence>
<evidence type="ECO:0000256" key="1">
    <source>
        <dbReference type="ARBA" id="ARBA00022475"/>
    </source>
</evidence>
<dbReference type="InterPro" id="IPR050683">
    <property type="entry name" value="Bact_Polysacc_Export_ATP-bd"/>
</dbReference>
<dbReference type="PANTHER" id="PTHR46743">
    <property type="entry name" value="TEICHOIC ACIDS EXPORT ATP-BINDING PROTEIN TAGH"/>
    <property type="match status" value="1"/>
</dbReference>
<dbReference type="InterPro" id="IPR027417">
    <property type="entry name" value="P-loop_NTPase"/>
</dbReference>
<reference evidence="5 6" key="1">
    <citation type="submission" date="2015-03" db="EMBL/GenBank/DDBJ databases">
        <title>Comparative analysis of the OM43 clade including a novel species from Red Sea uncovers genomic and metabolic diversity among marine methylotrophs.</title>
        <authorList>
            <person name="Jimenez-Infante F."/>
            <person name="Ngugi D.K."/>
            <person name="Vinu M."/>
            <person name="Alam I."/>
            <person name="Kamau A."/>
            <person name="Blom J."/>
            <person name="Bajic V.B."/>
            <person name="Stingl U."/>
        </authorList>
    </citation>
    <scope>NUCLEOTIDE SEQUENCE [LARGE SCALE GENOMIC DNA]</scope>
    <source>
        <strain evidence="5 6">MBRSH7</strain>
    </source>
</reference>
<evidence type="ECO:0000259" key="4">
    <source>
        <dbReference type="PROSITE" id="PS50893"/>
    </source>
</evidence>
<evidence type="ECO:0000313" key="6">
    <source>
        <dbReference type="Proteomes" id="UP000066549"/>
    </source>
</evidence>
<evidence type="ECO:0000256" key="2">
    <source>
        <dbReference type="ARBA" id="ARBA00022741"/>
    </source>
</evidence>
<evidence type="ECO:0000313" key="5">
    <source>
        <dbReference type="EMBL" id="AKO66294.1"/>
    </source>
</evidence>
<accession>A0A0H4J0I8</accession>
<keyword evidence="3" id="KW-0067">ATP-binding</keyword>
<dbReference type="OrthoDB" id="9778870at2"/>
<dbReference type="GO" id="GO:0005524">
    <property type="term" value="F:ATP binding"/>
    <property type="evidence" value="ECO:0007669"/>
    <property type="project" value="UniProtKB-KW"/>
</dbReference>
<keyword evidence="1" id="KW-1003">Cell membrane</keyword>
<dbReference type="EMBL" id="CP011002">
    <property type="protein sequence ID" value="AKO66294.1"/>
    <property type="molecule type" value="Genomic_DNA"/>
</dbReference>
<dbReference type="Proteomes" id="UP000066549">
    <property type="component" value="Chromosome"/>
</dbReference>
<name>A0A0H4J0I8_9PROT</name>
<evidence type="ECO:0000256" key="3">
    <source>
        <dbReference type="ARBA" id="ARBA00022840"/>
    </source>
</evidence>
<keyword evidence="6" id="KW-1185">Reference proteome</keyword>
<dbReference type="PANTHER" id="PTHR46743:SF2">
    <property type="entry name" value="TEICHOIC ACIDS EXPORT ATP-BINDING PROTEIN TAGH"/>
    <property type="match status" value="1"/>
</dbReference>
<dbReference type="SMART" id="SM00382">
    <property type="entry name" value="AAA"/>
    <property type="match status" value="1"/>
</dbReference>
<dbReference type="InterPro" id="IPR003439">
    <property type="entry name" value="ABC_transporter-like_ATP-bd"/>
</dbReference>
<dbReference type="SUPFAM" id="SSF52540">
    <property type="entry name" value="P-loop containing nucleoside triphosphate hydrolases"/>
    <property type="match status" value="1"/>
</dbReference>
<dbReference type="GO" id="GO:0016887">
    <property type="term" value="F:ATP hydrolysis activity"/>
    <property type="evidence" value="ECO:0007669"/>
    <property type="project" value="InterPro"/>
</dbReference>
<dbReference type="Gene3D" id="3.40.50.300">
    <property type="entry name" value="P-loop containing nucleotide triphosphate hydrolases"/>
    <property type="match status" value="1"/>
</dbReference>
<keyword evidence="1" id="KW-0472">Membrane</keyword>
<organism evidence="5 6">
    <name type="scientific">Methylophilales bacterium MBRS-H7</name>
    <dbReference type="NCBI Taxonomy" id="1623450"/>
    <lineage>
        <taxon>Bacteria</taxon>
        <taxon>Pseudomonadati</taxon>
        <taxon>Pseudomonadota</taxon>
        <taxon>Betaproteobacteria</taxon>
        <taxon>Nitrosomonadales</taxon>
        <taxon>OM43 clade</taxon>
    </lineage>
</organism>
<proteinExistence type="predicted"/>